<sequence length="73" mass="7832">MKKLKLKALDLGANEILTRSQLKNVYGGGEEPAVDSFGGRYKCCWNDYPDTCSSCVDTEPNYTCASGSSAVAC</sequence>
<dbReference type="RefSeq" id="WP_078670755.1">
    <property type="nucleotide sequence ID" value="NZ_FUWZ01000003.1"/>
</dbReference>
<gene>
    <name evidence="1" type="ORF">SAMN04488128_103401</name>
</gene>
<protein>
    <recommendedName>
        <fullName evidence="3">Natural product</fullName>
    </recommendedName>
</protein>
<name>A0A1T4SS19_9BACT</name>
<dbReference type="EMBL" id="FUWZ01000003">
    <property type="protein sequence ID" value="SKA31054.1"/>
    <property type="molecule type" value="Genomic_DNA"/>
</dbReference>
<dbReference type="STRING" id="634771.SAMN04488128_103401"/>
<dbReference type="Proteomes" id="UP000190367">
    <property type="component" value="Unassembled WGS sequence"/>
</dbReference>
<dbReference type="AlphaFoldDB" id="A0A1T4SS19"/>
<proteinExistence type="predicted"/>
<evidence type="ECO:0000313" key="2">
    <source>
        <dbReference type="Proteomes" id="UP000190367"/>
    </source>
</evidence>
<organism evidence="1 2">
    <name type="scientific">Chitinophaga eiseniae</name>
    <dbReference type="NCBI Taxonomy" id="634771"/>
    <lineage>
        <taxon>Bacteria</taxon>
        <taxon>Pseudomonadati</taxon>
        <taxon>Bacteroidota</taxon>
        <taxon>Chitinophagia</taxon>
        <taxon>Chitinophagales</taxon>
        <taxon>Chitinophagaceae</taxon>
        <taxon>Chitinophaga</taxon>
    </lineage>
</organism>
<evidence type="ECO:0000313" key="1">
    <source>
        <dbReference type="EMBL" id="SKA31054.1"/>
    </source>
</evidence>
<reference evidence="2" key="1">
    <citation type="submission" date="2017-02" db="EMBL/GenBank/DDBJ databases">
        <authorList>
            <person name="Varghese N."/>
            <person name="Submissions S."/>
        </authorList>
    </citation>
    <scope>NUCLEOTIDE SEQUENCE [LARGE SCALE GENOMIC DNA]</scope>
    <source>
        <strain evidence="2">DSM 22224</strain>
    </source>
</reference>
<accession>A0A1T4SS19</accession>
<keyword evidence="2" id="KW-1185">Reference proteome</keyword>
<evidence type="ECO:0008006" key="3">
    <source>
        <dbReference type="Google" id="ProtNLM"/>
    </source>
</evidence>